<protein>
    <submittedName>
        <fullName evidence="1">10317_t:CDS:1</fullName>
    </submittedName>
</protein>
<accession>A0ACA9KMY6</accession>
<dbReference type="Proteomes" id="UP000789860">
    <property type="component" value="Unassembled WGS sequence"/>
</dbReference>
<dbReference type="EMBL" id="CAJVPM010002157">
    <property type="protein sequence ID" value="CAG8481119.1"/>
    <property type="molecule type" value="Genomic_DNA"/>
</dbReference>
<name>A0ACA9KMY6_9GLOM</name>
<feature type="non-terminal residue" evidence="1">
    <location>
        <position position="1"/>
    </location>
</feature>
<sequence length="89" mass="10859">FTNLEECLDFIKNYKKYLLTKNEIFSDIEKKLSTNRNHLLFNEIKEFKKKKFEWPKKDVMSLYQKLCKSEEEIIEELKSESDLDESENE</sequence>
<evidence type="ECO:0000313" key="2">
    <source>
        <dbReference type="Proteomes" id="UP000789860"/>
    </source>
</evidence>
<gene>
    <name evidence="1" type="ORF">SCALOS_LOCUS2427</name>
</gene>
<reference evidence="1" key="1">
    <citation type="submission" date="2021-06" db="EMBL/GenBank/DDBJ databases">
        <authorList>
            <person name="Kallberg Y."/>
            <person name="Tangrot J."/>
            <person name="Rosling A."/>
        </authorList>
    </citation>
    <scope>NUCLEOTIDE SEQUENCE</scope>
    <source>
        <strain evidence="1">AU212A</strain>
    </source>
</reference>
<keyword evidence="2" id="KW-1185">Reference proteome</keyword>
<comment type="caution">
    <text evidence="1">The sequence shown here is derived from an EMBL/GenBank/DDBJ whole genome shotgun (WGS) entry which is preliminary data.</text>
</comment>
<proteinExistence type="predicted"/>
<evidence type="ECO:0000313" key="1">
    <source>
        <dbReference type="EMBL" id="CAG8481119.1"/>
    </source>
</evidence>
<organism evidence="1 2">
    <name type="scientific">Scutellospora calospora</name>
    <dbReference type="NCBI Taxonomy" id="85575"/>
    <lineage>
        <taxon>Eukaryota</taxon>
        <taxon>Fungi</taxon>
        <taxon>Fungi incertae sedis</taxon>
        <taxon>Mucoromycota</taxon>
        <taxon>Glomeromycotina</taxon>
        <taxon>Glomeromycetes</taxon>
        <taxon>Diversisporales</taxon>
        <taxon>Gigasporaceae</taxon>
        <taxon>Scutellospora</taxon>
    </lineage>
</organism>